<dbReference type="InterPro" id="IPR040239">
    <property type="entry name" value="HcpB-like"/>
</dbReference>
<accession>A0A2I1N8J6</accession>
<comment type="similarity">
    <text evidence="2">Belongs to the hcp beta-lactamase family.</text>
</comment>
<keyword evidence="9" id="KW-0732">Signal</keyword>
<evidence type="ECO:0000256" key="1">
    <source>
        <dbReference type="ARBA" id="ARBA00001526"/>
    </source>
</evidence>
<feature type="chain" id="PRO_5039942683" description="beta-lactamase" evidence="9">
    <location>
        <begin position="22"/>
        <end position="114"/>
    </location>
</feature>
<comment type="catalytic activity">
    <reaction evidence="1">
        <text>a beta-lactam + H2O = a substituted beta-amino acid</text>
        <dbReference type="Rhea" id="RHEA:20401"/>
        <dbReference type="ChEBI" id="CHEBI:15377"/>
        <dbReference type="ChEBI" id="CHEBI:35627"/>
        <dbReference type="ChEBI" id="CHEBI:140347"/>
        <dbReference type="EC" id="3.5.2.6"/>
    </reaction>
</comment>
<dbReference type="Gene3D" id="1.25.40.10">
    <property type="entry name" value="Tetratricopeptide repeat domain"/>
    <property type="match status" value="1"/>
</dbReference>
<dbReference type="GO" id="GO:0046677">
    <property type="term" value="P:response to antibiotic"/>
    <property type="evidence" value="ECO:0007669"/>
    <property type="project" value="UniProtKB-KW"/>
</dbReference>
<dbReference type="Proteomes" id="UP000234639">
    <property type="component" value="Unassembled WGS sequence"/>
</dbReference>
<keyword evidence="7" id="KW-1015">Disulfide bond</keyword>
<evidence type="ECO:0000256" key="8">
    <source>
        <dbReference type="ARBA" id="ARBA00023251"/>
    </source>
</evidence>
<reference evidence="10 11" key="1">
    <citation type="submission" date="2017-12" db="EMBL/GenBank/DDBJ databases">
        <title>Phylogenetic diversity of female urinary microbiome.</title>
        <authorList>
            <person name="Thomas-White K."/>
            <person name="Wolfe A.J."/>
        </authorList>
    </citation>
    <scope>NUCLEOTIDE SEQUENCE [LARGE SCALE GENOMIC DNA]</scope>
    <source>
        <strain evidence="10 11">UMB0112</strain>
    </source>
</reference>
<evidence type="ECO:0000256" key="9">
    <source>
        <dbReference type="SAM" id="SignalP"/>
    </source>
</evidence>
<evidence type="ECO:0000256" key="3">
    <source>
        <dbReference type="ARBA" id="ARBA00012865"/>
    </source>
</evidence>
<keyword evidence="4" id="KW-0677">Repeat</keyword>
<dbReference type="PANTHER" id="PTHR13891:SF1">
    <property type="entry name" value="CYTOCHROME C OXIDASE ASSEMBLY FACTOR 7"/>
    <property type="match status" value="1"/>
</dbReference>
<evidence type="ECO:0000256" key="7">
    <source>
        <dbReference type="ARBA" id="ARBA00023157"/>
    </source>
</evidence>
<evidence type="ECO:0000313" key="10">
    <source>
        <dbReference type="EMBL" id="PKZ28703.1"/>
    </source>
</evidence>
<dbReference type="Pfam" id="PF08238">
    <property type="entry name" value="Sel1"/>
    <property type="match status" value="2"/>
</dbReference>
<dbReference type="AlphaFoldDB" id="A0A2I1N8J6"/>
<dbReference type="SMART" id="SM00671">
    <property type="entry name" value="SEL1"/>
    <property type="match status" value="2"/>
</dbReference>
<evidence type="ECO:0000256" key="4">
    <source>
        <dbReference type="ARBA" id="ARBA00022737"/>
    </source>
</evidence>
<evidence type="ECO:0000313" key="11">
    <source>
        <dbReference type="Proteomes" id="UP000234639"/>
    </source>
</evidence>
<keyword evidence="5" id="KW-0378">Hydrolase</keyword>
<dbReference type="InterPro" id="IPR006597">
    <property type="entry name" value="Sel1-like"/>
</dbReference>
<dbReference type="InterPro" id="IPR011990">
    <property type="entry name" value="TPR-like_helical_dom_sf"/>
</dbReference>
<keyword evidence="8" id="KW-0046">Antibiotic resistance</keyword>
<gene>
    <name evidence="10" type="ORF">CYJ41_07440</name>
</gene>
<dbReference type="RefSeq" id="WP_101637619.1">
    <property type="nucleotide sequence ID" value="NZ_CAUPEY010000009.1"/>
</dbReference>
<organism evidence="10 11">
    <name type="scientific">Campylobacter ureolyticus</name>
    <dbReference type="NCBI Taxonomy" id="827"/>
    <lineage>
        <taxon>Bacteria</taxon>
        <taxon>Pseudomonadati</taxon>
        <taxon>Campylobacterota</taxon>
        <taxon>Epsilonproteobacteria</taxon>
        <taxon>Campylobacterales</taxon>
        <taxon>Campylobacteraceae</taxon>
        <taxon>Campylobacter</taxon>
    </lineage>
</organism>
<comment type="caution">
    <text evidence="10">The sequence shown here is derived from an EMBL/GenBank/DDBJ whole genome shotgun (WGS) entry which is preliminary data.</text>
</comment>
<dbReference type="GO" id="GO:0008800">
    <property type="term" value="F:beta-lactamase activity"/>
    <property type="evidence" value="ECO:0007669"/>
    <property type="project" value="UniProtKB-EC"/>
</dbReference>
<dbReference type="PANTHER" id="PTHR13891">
    <property type="entry name" value="CYTOCHROME C OXIDASE ASSEMBLY FACTOR 7"/>
    <property type="match status" value="1"/>
</dbReference>
<proteinExistence type="inferred from homology"/>
<evidence type="ECO:0000256" key="6">
    <source>
        <dbReference type="ARBA" id="ARBA00022803"/>
    </source>
</evidence>
<evidence type="ECO:0000256" key="5">
    <source>
        <dbReference type="ARBA" id="ARBA00022801"/>
    </source>
</evidence>
<evidence type="ECO:0000256" key="2">
    <source>
        <dbReference type="ARBA" id="ARBA00008486"/>
    </source>
</evidence>
<dbReference type="SUPFAM" id="SSF81901">
    <property type="entry name" value="HCP-like"/>
    <property type="match status" value="1"/>
</dbReference>
<dbReference type="EMBL" id="PKHU01000007">
    <property type="protein sequence ID" value="PKZ28703.1"/>
    <property type="molecule type" value="Genomic_DNA"/>
</dbReference>
<name>A0A2I1N8J6_9BACT</name>
<protein>
    <recommendedName>
        <fullName evidence="3">beta-lactamase</fullName>
        <ecNumber evidence="3">3.5.2.6</ecNumber>
    </recommendedName>
</protein>
<feature type="signal peptide" evidence="9">
    <location>
        <begin position="1"/>
        <end position="21"/>
    </location>
</feature>
<dbReference type="EC" id="3.5.2.6" evidence="3"/>
<keyword evidence="6" id="KW-0802">TPR repeat</keyword>
<sequence>MFVLKKRVVLLLGLIVSFSLGNDTLVEKCNSGDVKACHNVGVEYYESKDFEKALEFFTKGCDGRAAKSCYAISEMYHNGEGVSKSTTRAIMYIEKACDESDDPEFCDQMDKYQL</sequence>